<evidence type="ECO:0000313" key="2">
    <source>
        <dbReference type="EMBL" id="PNR46222.1"/>
    </source>
</evidence>
<dbReference type="EnsemblPlants" id="Pp3c10_3000V3.1">
    <property type="protein sequence ID" value="Pp3c10_3000V3.1"/>
    <property type="gene ID" value="Pp3c10_3000"/>
</dbReference>
<gene>
    <name evidence="2" type="ORF">PHYPA_013341</name>
</gene>
<reference evidence="3" key="3">
    <citation type="submission" date="2020-12" db="UniProtKB">
        <authorList>
            <consortium name="EnsemblPlants"/>
        </authorList>
    </citation>
    <scope>IDENTIFICATION</scope>
</reference>
<keyword evidence="1" id="KW-1133">Transmembrane helix</keyword>
<sequence>MNCGFTKLAGRASCVADRSGGAFIDRTSPKKPSSGGEVTLKGSAIGFYYESPHGSIDHNKEGTQGAVHGLRTGPGVLLSRGGTTQPVSLLLLLLLSVVAKPRLWRSAPPGCDALCCGRAPTAVTGAGGWLAASWIWALSVLSGFLGFVGASVWARRSEIE</sequence>
<dbReference type="EnsemblPlants" id="Pp3c10_3000V3.2">
    <property type="protein sequence ID" value="Pp3c10_3000V3.2"/>
    <property type="gene ID" value="Pp3c10_3000"/>
</dbReference>
<reference evidence="2 4" key="2">
    <citation type="journal article" date="2018" name="Plant J.">
        <title>The Physcomitrella patens chromosome-scale assembly reveals moss genome structure and evolution.</title>
        <authorList>
            <person name="Lang D."/>
            <person name="Ullrich K.K."/>
            <person name="Murat F."/>
            <person name="Fuchs J."/>
            <person name="Jenkins J."/>
            <person name="Haas F.B."/>
            <person name="Piednoel M."/>
            <person name="Gundlach H."/>
            <person name="Van Bel M."/>
            <person name="Meyberg R."/>
            <person name="Vives C."/>
            <person name="Morata J."/>
            <person name="Symeonidi A."/>
            <person name="Hiss M."/>
            <person name="Muchero W."/>
            <person name="Kamisugi Y."/>
            <person name="Saleh O."/>
            <person name="Blanc G."/>
            <person name="Decker E.L."/>
            <person name="van Gessel N."/>
            <person name="Grimwood J."/>
            <person name="Hayes R.D."/>
            <person name="Graham S.W."/>
            <person name="Gunter L.E."/>
            <person name="McDaniel S.F."/>
            <person name="Hoernstein S.N.W."/>
            <person name="Larsson A."/>
            <person name="Li F.W."/>
            <person name="Perroud P.F."/>
            <person name="Phillips J."/>
            <person name="Ranjan P."/>
            <person name="Rokshar D.S."/>
            <person name="Rothfels C.J."/>
            <person name="Schneider L."/>
            <person name="Shu S."/>
            <person name="Stevenson D.W."/>
            <person name="Thummler F."/>
            <person name="Tillich M."/>
            <person name="Villarreal Aguilar J.C."/>
            <person name="Widiez T."/>
            <person name="Wong G.K."/>
            <person name="Wymore A."/>
            <person name="Zhang Y."/>
            <person name="Zimmer A.D."/>
            <person name="Quatrano R.S."/>
            <person name="Mayer K.F.X."/>
            <person name="Goodstein D."/>
            <person name="Casacuberta J.M."/>
            <person name="Vandepoele K."/>
            <person name="Reski R."/>
            <person name="Cuming A.C."/>
            <person name="Tuskan G.A."/>
            <person name="Maumus F."/>
            <person name="Salse J."/>
            <person name="Schmutz J."/>
            <person name="Rensing S.A."/>
        </authorList>
    </citation>
    <scope>NUCLEOTIDE SEQUENCE [LARGE SCALE GENOMIC DNA]</scope>
    <source>
        <strain evidence="3 4">cv. Gransden 2004</strain>
    </source>
</reference>
<dbReference type="EMBL" id="ABEU02000010">
    <property type="protein sequence ID" value="PNR46222.1"/>
    <property type="molecule type" value="Genomic_DNA"/>
</dbReference>
<protein>
    <submittedName>
        <fullName evidence="2 3">Uncharacterized protein</fullName>
    </submittedName>
</protein>
<dbReference type="Gramene" id="Pp3c10_3000V3.2">
    <property type="protein sequence ID" value="Pp3c10_3000V3.2"/>
    <property type="gene ID" value="Pp3c10_3000"/>
</dbReference>
<dbReference type="Gramene" id="Pp3c10_3000V3.1">
    <property type="protein sequence ID" value="Pp3c10_3000V3.1"/>
    <property type="gene ID" value="Pp3c10_3000"/>
</dbReference>
<dbReference type="Proteomes" id="UP000006727">
    <property type="component" value="Chromosome 10"/>
</dbReference>
<feature type="transmembrane region" description="Helical" evidence="1">
    <location>
        <begin position="134"/>
        <end position="154"/>
    </location>
</feature>
<evidence type="ECO:0000313" key="3">
    <source>
        <dbReference type="EnsemblPlants" id="Pp3c10_3000V3.1"/>
    </source>
</evidence>
<name>A0A2K1JXG3_PHYPA</name>
<proteinExistence type="predicted"/>
<keyword evidence="1" id="KW-0472">Membrane</keyword>
<dbReference type="AlphaFoldDB" id="A0A2K1JXG3"/>
<keyword evidence="4" id="KW-1185">Reference proteome</keyword>
<evidence type="ECO:0000313" key="4">
    <source>
        <dbReference type="Proteomes" id="UP000006727"/>
    </source>
</evidence>
<dbReference type="InParanoid" id="A0A2K1JXG3"/>
<accession>A0A2K1JXG3</accession>
<organism evidence="2">
    <name type="scientific">Physcomitrium patens</name>
    <name type="common">Spreading-leaved earth moss</name>
    <name type="synonym">Physcomitrella patens</name>
    <dbReference type="NCBI Taxonomy" id="3218"/>
    <lineage>
        <taxon>Eukaryota</taxon>
        <taxon>Viridiplantae</taxon>
        <taxon>Streptophyta</taxon>
        <taxon>Embryophyta</taxon>
        <taxon>Bryophyta</taxon>
        <taxon>Bryophytina</taxon>
        <taxon>Bryopsida</taxon>
        <taxon>Funariidae</taxon>
        <taxon>Funariales</taxon>
        <taxon>Funariaceae</taxon>
        <taxon>Physcomitrium</taxon>
    </lineage>
</organism>
<reference evidence="2 4" key="1">
    <citation type="journal article" date="2008" name="Science">
        <title>The Physcomitrella genome reveals evolutionary insights into the conquest of land by plants.</title>
        <authorList>
            <person name="Rensing S."/>
            <person name="Lang D."/>
            <person name="Zimmer A."/>
            <person name="Terry A."/>
            <person name="Salamov A."/>
            <person name="Shapiro H."/>
            <person name="Nishiyama T."/>
            <person name="Perroud P.-F."/>
            <person name="Lindquist E."/>
            <person name="Kamisugi Y."/>
            <person name="Tanahashi T."/>
            <person name="Sakakibara K."/>
            <person name="Fujita T."/>
            <person name="Oishi K."/>
            <person name="Shin-I T."/>
            <person name="Kuroki Y."/>
            <person name="Toyoda A."/>
            <person name="Suzuki Y."/>
            <person name="Hashimoto A."/>
            <person name="Yamaguchi K."/>
            <person name="Sugano A."/>
            <person name="Kohara Y."/>
            <person name="Fujiyama A."/>
            <person name="Anterola A."/>
            <person name="Aoki S."/>
            <person name="Ashton N."/>
            <person name="Barbazuk W.B."/>
            <person name="Barker E."/>
            <person name="Bennetzen J."/>
            <person name="Bezanilla M."/>
            <person name="Blankenship R."/>
            <person name="Cho S.H."/>
            <person name="Dutcher S."/>
            <person name="Estelle M."/>
            <person name="Fawcett J.A."/>
            <person name="Gundlach H."/>
            <person name="Hanada K."/>
            <person name="Heyl A."/>
            <person name="Hicks K.A."/>
            <person name="Hugh J."/>
            <person name="Lohr M."/>
            <person name="Mayer K."/>
            <person name="Melkozernov A."/>
            <person name="Murata T."/>
            <person name="Nelson D."/>
            <person name="Pils B."/>
            <person name="Prigge M."/>
            <person name="Reiss B."/>
            <person name="Renner T."/>
            <person name="Rombauts S."/>
            <person name="Rushton P."/>
            <person name="Sanderfoot A."/>
            <person name="Schween G."/>
            <person name="Shiu S.-H."/>
            <person name="Stueber K."/>
            <person name="Theodoulou F.L."/>
            <person name="Tu H."/>
            <person name="Van de Peer Y."/>
            <person name="Verrier P.J."/>
            <person name="Waters E."/>
            <person name="Wood A."/>
            <person name="Yang L."/>
            <person name="Cove D."/>
            <person name="Cuming A."/>
            <person name="Hasebe M."/>
            <person name="Lucas S."/>
            <person name="Mishler D.B."/>
            <person name="Reski R."/>
            <person name="Grigoriev I."/>
            <person name="Quatrano R.S."/>
            <person name="Boore J.L."/>
        </authorList>
    </citation>
    <scope>NUCLEOTIDE SEQUENCE [LARGE SCALE GENOMIC DNA]</scope>
    <source>
        <strain evidence="3 4">cv. Gransden 2004</strain>
    </source>
</reference>
<keyword evidence="1" id="KW-0812">Transmembrane</keyword>
<evidence type="ECO:0000256" key="1">
    <source>
        <dbReference type="SAM" id="Phobius"/>
    </source>
</evidence>